<dbReference type="EMBL" id="DWWL01000005">
    <property type="protein sequence ID" value="HJC46589.1"/>
    <property type="molecule type" value="Genomic_DNA"/>
</dbReference>
<evidence type="ECO:0000313" key="8">
    <source>
        <dbReference type="Proteomes" id="UP000823883"/>
    </source>
</evidence>
<evidence type="ECO:0000256" key="4">
    <source>
        <dbReference type="SAM" id="MobiDB-lite"/>
    </source>
</evidence>
<keyword evidence="2" id="KW-0645">Protease</keyword>
<evidence type="ECO:0000256" key="5">
    <source>
        <dbReference type="SAM" id="Phobius"/>
    </source>
</evidence>
<feature type="transmembrane region" description="Helical" evidence="5">
    <location>
        <begin position="45"/>
        <end position="70"/>
    </location>
</feature>
<evidence type="ECO:0000313" key="7">
    <source>
        <dbReference type="EMBL" id="HJC46589.1"/>
    </source>
</evidence>
<dbReference type="SUPFAM" id="SSF50494">
    <property type="entry name" value="Trypsin-like serine proteases"/>
    <property type="match status" value="1"/>
</dbReference>
<gene>
    <name evidence="7" type="ORF">IAA04_00870</name>
</gene>
<accession>A0A9D2T5P8</accession>
<dbReference type="PROSITE" id="PS50106">
    <property type="entry name" value="PDZ"/>
    <property type="match status" value="1"/>
</dbReference>
<keyword evidence="3" id="KW-0378">Hydrolase</keyword>
<feature type="region of interest" description="Disordered" evidence="4">
    <location>
        <begin position="85"/>
        <end position="107"/>
    </location>
</feature>
<organism evidence="7 8">
    <name type="scientific">Candidatus Lachnoclostridium pullistercoris</name>
    <dbReference type="NCBI Taxonomy" id="2838632"/>
    <lineage>
        <taxon>Bacteria</taxon>
        <taxon>Bacillati</taxon>
        <taxon>Bacillota</taxon>
        <taxon>Clostridia</taxon>
        <taxon>Lachnospirales</taxon>
        <taxon>Lachnospiraceae</taxon>
    </lineage>
</organism>
<name>A0A9D2T5P8_9FIRM</name>
<dbReference type="InterPro" id="IPR036034">
    <property type="entry name" value="PDZ_sf"/>
</dbReference>
<dbReference type="PANTHER" id="PTHR43343:SF3">
    <property type="entry name" value="PROTEASE DO-LIKE 8, CHLOROPLASTIC"/>
    <property type="match status" value="1"/>
</dbReference>
<dbReference type="Pfam" id="PF13365">
    <property type="entry name" value="Trypsin_2"/>
    <property type="match status" value="1"/>
</dbReference>
<reference evidence="7" key="2">
    <citation type="submission" date="2021-04" db="EMBL/GenBank/DDBJ databases">
        <authorList>
            <person name="Gilroy R."/>
        </authorList>
    </citation>
    <scope>NUCLEOTIDE SEQUENCE</scope>
    <source>
        <strain evidence="7">CHK183-5548</strain>
    </source>
</reference>
<dbReference type="InterPro" id="IPR001940">
    <property type="entry name" value="Peptidase_S1C"/>
</dbReference>
<dbReference type="InterPro" id="IPR051201">
    <property type="entry name" value="Chloro_Bact_Ser_Proteases"/>
</dbReference>
<protein>
    <submittedName>
        <fullName evidence="7">Trypsin-like peptidase domain-containing protein</fullName>
    </submittedName>
</protein>
<dbReference type="GO" id="GO:0006508">
    <property type="term" value="P:proteolysis"/>
    <property type="evidence" value="ECO:0007669"/>
    <property type="project" value="UniProtKB-KW"/>
</dbReference>
<keyword evidence="5" id="KW-0812">Transmembrane</keyword>
<keyword evidence="5" id="KW-0472">Membrane</keyword>
<evidence type="ECO:0000259" key="6">
    <source>
        <dbReference type="PROSITE" id="PS50106"/>
    </source>
</evidence>
<dbReference type="Gene3D" id="2.40.10.10">
    <property type="entry name" value="Trypsin-like serine proteases"/>
    <property type="match status" value="2"/>
</dbReference>
<dbReference type="AlphaFoldDB" id="A0A9D2T5P8"/>
<keyword evidence="5" id="KW-1133">Transmembrane helix</keyword>
<dbReference type="PRINTS" id="PR00834">
    <property type="entry name" value="PROTEASES2C"/>
</dbReference>
<dbReference type="Pfam" id="PF13180">
    <property type="entry name" value="PDZ_2"/>
    <property type="match status" value="1"/>
</dbReference>
<evidence type="ECO:0000256" key="1">
    <source>
        <dbReference type="ARBA" id="ARBA00010541"/>
    </source>
</evidence>
<evidence type="ECO:0000256" key="2">
    <source>
        <dbReference type="ARBA" id="ARBA00022670"/>
    </source>
</evidence>
<reference evidence="7" key="1">
    <citation type="journal article" date="2021" name="PeerJ">
        <title>Extensive microbial diversity within the chicken gut microbiome revealed by metagenomics and culture.</title>
        <authorList>
            <person name="Gilroy R."/>
            <person name="Ravi A."/>
            <person name="Getino M."/>
            <person name="Pursley I."/>
            <person name="Horton D.L."/>
            <person name="Alikhan N.F."/>
            <person name="Baker D."/>
            <person name="Gharbi K."/>
            <person name="Hall N."/>
            <person name="Watson M."/>
            <person name="Adriaenssens E.M."/>
            <person name="Foster-Nyarko E."/>
            <person name="Jarju S."/>
            <person name="Secka A."/>
            <person name="Antonio M."/>
            <person name="Oren A."/>
            <person name="Chaudhuri R.R."/>
            <person name="La Ragione R."/>
            <person name="Hildebrand F."/>
            <person name="Pallen M.J."/>
        </authorList>
    </citation>
    <scope>NUCLEOTIDE SEQUENCE</scope>
    <source>
        <strain evidence="7">CHK183-5548</strain>
    </source>
</reference>
<comment type="caution">
    <text evidence="7">The sequence shown here is derived from an EMBL/GenBank/DDBJ whole genome shotgun (WGS) entry which is preliminary data.</text>
</comment>
<dbReference type="Gene3D" id="2.30.42.10">
    <property type="match status" value="1"/>
</dbReference>
<feature type="domain" description="PDZ" evidence="6">
    <location>
        <begin position="333"/>
        <end position="422"/>
    </location>
</feature>
<feature type="region of interest" description="Disordered" evidence="4">
    <location>
        <begin position="1"/>
        <end position="40"/>
    </location>
</feature>
<comment type="similarity">
    <text evidence="1">Belongs to the peptidase S1C family.</text>
</comment>
<evidence type="ECO:0000256" key="3">
    <source>
        <dbReference type="ARBA" id="ARBA00022801"/>
    </source>
</evidence>
<dbReference type="InterPro" id="IPR001478">
    <property type="entry name" value="PDZ"/>
</dbReference>
<proteinExistence type="inferred from homology"/>
<dbReference type="SMART" id="SM00228">
    <property type="entry name" value="PDZ"/>
    <property type="match status" value="1"/>
</dbReference>
<sequence>MYEDFNNSDIYNNQNEENNNSMIPGGFIPEEPKRPKKKHGMGKKVALLTAAALLFGTVSGGTMVGINMAADYFNRQQNPAKTELTTAPAAGQDDSSDSEDAINGTPVSTTLDVSSIVEKAMPSVVAINNRMVVESNNWFFGPQQYEADSAGSGIIIGQNDTELLIVTNNHVVENSEDLSVVFIDNTSVKANIKGTDADNDLAVIAVNLADIPADTMSQISIAVMGDSDALKVGQGVVAIGNALGYGQSVTVGYISALNREVRTDEDNVTRNLLQTDAAINPGNSGGALLNMSGEVIGINSAKYSDTSVEGMGYAIPISAVKDIINELMNTKTRTEVDESRQGYLGIQALTIDQAYANTFGMPQGVYVYKITEGGAASKSDLREKDIITKFDGSSVRSMEDLQKMLTYYEGGDTVTLTVQTLENGQYVEREVQITLDYKPADDAVDSGNTQN</sequence>
<dbReference type="Proteomes" id="UP000823883">
    <property type="component" value="Unassembled WGS sequence"/>
</dbReference>
<feature type="compositionally biased region" description="Low complexity" evidence="4">
    <location>
        <begin position="7"/>
        <end position="20"/>
    </location>
</feature>
<dbReference type="InterPro" id="IPR043504">
    <property type="entry name" value="Peptidase_S1_PA_chymotrypsin"/>
</dbReference>
<dbReference type="SUPFAM" id="SSF50156">
    <property type="entry name" value="PDZ domain-like"/>
    <property type="match status" value="1"/>
</dbReference>
<dbReference type="PANTHER" id="PTHR43343">
    <property type="entry name" value="PEPTIDASE S12"/>
    <property type="match status" value="1"/>
</dbReference>
<dbReference type="InterPro" id="IPR009003">
    <property type="entry name" value="Peptidase_S1_PA"/>
</dbReference>
<dbReference type="GO" id="GO:0004252">
    <property type="term" value="F:serine-type endopeptidase activity"/>
    <property type="evidence" value="ECO:0007669"/>
    <property type="project" value="InterPro"/>
</dbReference>